<dbReference type="EMBL" id="MEVH01000007">
    <property type="protein sequence ID" value="OGC52038.1"/>
    <property type="molecule type" value="Genomic_DNA"/>
</dbReference>
<sequence>MDMELIVGLGNPEPEHSWARHNMGKETVNELKRIWFSDAKWELDKKLGAEICKSSVESLQTVFGEAARGASRLPSDSGIDLPAVSGVVLAKPLCFMNEIGGVVKKLVEYYDVGLKNVVIVYDELDLSVGEYKLVFDRGSHIHNGILSVENHLKSKSFWHLRVGVRDPKIPDSVQKTGRDPSKYVLHKLSSGDKKKILKMINESITAELNSFLSKKI</sequence>
<dbReference type="SUPFAM" id="SSF53178">
    <property type="entry name" value="Peptidyl-tRNA hydrolase-like"/>
    <property type="match status" value="1"/>
</dbReference>
<dbReference type="AlphaFoldDB" id="A0A1F4V4D9"/>
<gene>
    <name evidence="4" type="ORF">A2982_00315</name>
</gene>
<dbReference type="GO" id="GO:0000049">
    <property type="term" value="F:tRNA binding"/>
    <property type="evidence" value="ECO:0007669"/>
    <property type="project" value="UniProtKB-KW"/>
</dbReference>
<evidence type="ECO:0000256" key="2">
    <source>
        <dbReference type="ARBA" id="ARBA00022801"/>
    </source>
</evidence>
<dbReference type="Gene3D" id="3.40.50.1470">
    <property type="entry name" value="Peptidyl-tRNA hydrolase"/>
    <property type="match status" value="1"/>
</dbReference>
<protein>
    <recommendedName>
        <fullName evidence="6">Peptidyl-tRNA hydrolase</fullName>
    </recommendedName>
</protein>
<dbReference type="NCBIfam" id="TIGR00447">
    <property type="entry name" value="pth"/>
    <property type="match status" value="1"/>
</dbReference>
<keyword evidence="3" id="KW-0694">RNA-binding</keyword>
<evidence type="ECO:0000313" key="5">
    <source>
        <dbReference type="Proteomes" id="UP000178771"/>
    </source>
</evidence>
<dbReference type="GO" id="GO:0004045">
    <property type="term" value="F:peptidyl-tRNA hydrolase activity"/>
    <property type="evidence" value="ECO:0007669"/>
    <property type="project" value="InterPro"/>
</dbReference>
<evidence type="ECO:0000256" key="3">
    <source>
        <dbReference type="ARBA" id="ARBA00022884"/>
    </source>
</evidence>
<keyword evidence="2" id="KW-0378">Hydrolase</keyword>
<keyword evidence="1" id="KW-0820">tRNA-binding</keyword>
<evidence type="ECO:0000313" key="4">
    <source>
        <dbReference type="EMBL" id="OGC52038.1"/>
    </source>
</evidence>
<dbReference type="InterPro" id="IPR036416">
    <property type="entry name" value="Pept_tRNA_hydro_sf"/>
</dbReference>
<evidence type="ECO:0000256" key="1">
    <source>
        <dbReference type="ARBA" id="ARBA00022555"/>
    </source>
</evidence>
<name>A0A1F4V4D9_UNCKA</name>
<dbReference type="Proteomes" id="UP000178771">
    <property type="component" value="Unassembled WGS sequence"/>
</dbReference>
<evidence type="ECO:0008006" key="6">
    <source>
        <dbReference type="Google" id="ProtNLM"/>
    </source>
</evidence>
<reference evidence="4 5" key="1">
    <citation type="journal article" date="2016" name="Nat. Commun.">
        <title>Thousands of microbial genomes shed light on interconnected biogeochemical processes in an aquifer system.</title>
        <authorList>
            <person name="Anantharaman K."/>
            <person name="Brown C.T."/>
            <person name="Hug L.A."/>
            <person name="Sharon I."/>
            <person name="Castelle C.J."/>
            <person name="Probst A.J."/>
            <person name="Thomas B.C."/>
            <person name="Singh A."/>
            <person name="Wilkins M.J."/>
            <person name="Karaoz U."/>
            <person name="Brodie E.L."/>
            <person name="Williams K.H."/>
            <person name="Hubbard S.S."/>
            <person name="Banfield J.F."/>
        </authorList>
    </citation>
    <scope>NUCLEOTIDE SEQUENCE [LARGE SCALE GENOMIC DNA]</scope>
</reference>
<organism evidence="4 5">
    <name type="scientific">candidate division WWE3 bacterium RIFCSPLOWO2_01_FULL_39_13</name>
    <dbReference type="NCBI Taxonomy" id="1802624"/>
    <lineage>
        <taxon>Bacteria</taxon>
        <taxon>Katanobacteria</taxon>
    </lineage>
</organism>
<dbReference type="Pfam" id="PF01195">
    <property type="entry name" value="Pept_tRNA_hydro"/>
    <property type="match status" value="1"/>
</dbReference>
<proteinExistence type="predicted"/>
<dbReference type="PANTHER" id="PTHR17224">
    <property type="entry name" value="PEPTIDYL-TRNA HYDROLASE"/>
    <property type="match status" value="1"/>
</dbReference>
<comment type="caution">
    <text evidence="4">The sequence shown here is derived from an EMBL/GenBank/DDBJ whole genome shotgun (WGS) entry which is preliminary data.</text>
</comment>
<dbReference type="STRING" id="1802624.A2982_00315"/>
<dbReference type="InterPro" id="IPR001328">
    <property type="entry name" value="Pept_tRNA_hydro"/>
</dbReference>
<accession>A0A1F4V4D9</accession>
<dbReference type="PANTHER" id="PTHR17224:SF1">
    <property type="entry name" value="PEPTIDYL-TRNA HYDROLASE"/>
    <property type="match status" value="1"/>
</dbReference>